<evidence type="ECO:0000256" key="1">
    <source>
        <dbReference type="ARBA" id="ARBA00022450"/>
    </source>
</evidence>
<comment type="caution">
    <text evidence="7">The sequence shown here is derived from an EMBL/GenBank/DDBJ whole genome shotgun (WGS) entry which is preliminary data.</text>
</comment>
<dbReference type="SUPFAM" id="SSF47336">
    <property type="entry name" value="ACP-like"/>
    <property type="match status" value="1"/>
</dbReference>
<dbReference type="InterPro" id="IPR020806">
    <property type="entry name" value="PKS_PP-bd"/>
</dbReference>
<name>A0AAE0H9F5_9PEZI</name>
<keyword evidence="1" id="KW-0596">Phosphopantetheine</keyword>
<dbReference type="GeneID" id="87836626"/>
<keyword evidence="3" id="KW-0808">Transferase</keyword>
<dbReference type="Pfam" id="PF00550">
    <property type="entry name" value="PP-binding"/>
    <property type="match status" value="1"/>
</dbReference>
<dbReference type="GO" id="GO:0044550">
    <property type="term" value="P:secondary metabolite biosynthetic process"/>
    <property type="evidence" value="ECO:0007669"/>
    <property type="project" value="TreeGrafter"/>
</dbReference>
<dbReference type="InterPro" id="IPR006162">
    <property type="entry name" value="Ppantetheine_attach_site"/>
</dbReference>
<dbReference type="PROSITE" id="PS00012">
    <property type="entry name" value="PHOSPHOPANTETHEINE"/>
    <property type="match status" value="1"/>
</dbReference>
<dbReference type="InterPro" id="IPR036291">
    <property type="entry name" value="NAD(P)-bd_dom_sf"/>
</dbReference>
<accession>A0AAE0H9F5</accession>
<dbReference type="Gene3D" id="1.10.1200.10">
    <property type="entry name" value="ACP-like"/>
    <property type="match status" value="1"/>
</dbReference>
<dbReference type="SMART" id="SM00823">
    <property type="entry name" value="PKS_PP"/>
    <property type="match status" value="1"/>
</dbReference>
<dbReference type="PANTHER" id="PTHR43775:SF20">
    <property type="entry name" value="HYBRID PKS-NRPS SYNTHETASE APDA"/>
    <property type="match status" value="1"/>
</dbReference>
<evidence type="ECO:0000256" key="2">
    <source>
        <dbReference type="ARBA" id="ARBA00022553"/>
    </source>
</evidence>
<dbReference type="InterPro" id="IPR036736">
    <property type="entry name" value="ACP-like_sf"/>
</dbReference>
<evidence type="ECO:0000313" key="8">
    <source>
        <dbReference type="Proteomes" id="UP001278766"/>
    </source>
</evidence>
<dbReference type="InterPro" id="IPR057326">
    <property type="entry name" value="KR_dom"/>
</dbReference>
<dbReference type="AlphaFoldDB" id="A0AAE0H9F5"/>
<evidence type="ECO:0000259" key="6">
    <source>
        <dbReference type="PROSITE" id="PS50075"/>
    </source>
</evidence>
<dbReference type="InterPro" id="IPR009081">
    <property type="entry name" value="PP-bd_ACP"/>
</dbReference>
<keyword evidence="8" id="KW-1185">Reference proteome</keyword>
<evidence type="ECO:0000256" key="5">
    <source>
        <dbReference type="SAM" id="MobiDB-lite"/>
    </source>
</evidence>
<feature type="compositionally biased region" description="Basic and acidic residues" evidence="5">
    <location>
        <begin position="308"/>
        <end position="331"/>
    </location>
</feature>
<dbReference type="GO" id="GO:0031177">
    <property type="term" value="F:phosphopantetheine binding"/>
    <property type="evidence" value="ECO:0007669"/>
    <property type="project" value="InterPro"/>
</dbReference>
<dbReference type="Pfam" id="PF08659">
    <property type="entry name" value="KR"/>
    <property type="match status" value="1"/>
</dbReference>
<sequence>MPPIGGVANGAMVLRDISVVQMSFEALSTVLRSKIQSTTNLDRLFSPSSPSSKTLDWFIGFSSIVGTTGNPGQAAYSAGNVFIKTLIRRRRARGLPGSTIDICRVLGVGYVEREQSAAGRLTREQQARLATRSGSLAMSEADLHQLFAEAVVSGRPASGLDPELISGMAPITTDQAKDAFWAINPKFGLLIREKDAAAAGRDRAGGGKGGGVPLRQLLEAAKTMEDVSVILTGALKTKLQALMFLPEGDPLSETTPLVDMGVDSLVGVEMRSWFLQELGVDVPVMKILGGASISDLAEGVMQNLPSEIKSRIEGGDDTAKDTEKDTAKEPAGELVTQPSTA</sequence>
<reference evidence="7" key="2">
    <citation type="submission" date="2023-06" db="EMBL/GenBank/DDBJ databases">
        <authorList>
            <consortium name="Lawrence Berkeley National Laboratory"/>
            <person name="Haridas S."/>
            <person name="Hensen N."/>
            <person name="Bonometti L."/>
            <person name="Westerberg I."/>
            <person name="Brannstrom I.O."/>
            <person name="Guillou S."/>
            <person name="Cros-Aarteil S."/>
            <person name="Calhoun S."/>
            <person name="Kuo A."/>
            <person name="Mondo S."/>
            <person name="Pangilinan J."/>
            <person name="Riley R."/>
            <person name="Labutti K."/>
            <person name="Andreopoulos B."/>
            <person name="Lipzen A."/>
            <person name="Chen C."/>
            <person name="Yanf M."/>
            <person name="Daum C."/>
            <person name="Ng V."/>
            <person name="Clum A."/>
            <person name="Steindorff A."/>
            <person name="Ohm R."/>
            <person name="Martin F."/>
            <person name="Silar P."/>
            <person name="Natvig D."/>
            <person name="Lalanne C."/>
            <person name="Gautier V."/>
            <person name="Ament-Velasquez S.L."/>
            <person name="Kruys A."/>
            <person name="Hutchinson M.I."/>
            <person name="Powell A.J."/>
            <person name="Barry K."/>
            <person name="Miller A.N."/>
            <person name="Grigoriev I.V."/>
            <person name="Debuchy R."/>
            <person name="Gladieux P."/>
            <person name="Thoren M.H."/>
            <person name="Johannesson H."/>
        </authorList>
    </citation>
    <scope>NUCLEOTIDE SEQUENCE</scope>
    <source>
        <strain evidence="7">CBS 168.71</strain>
    </source>
</reference>
<reference evidence="7" key="1">
    <citation type="journal article" date="2023" name="Mol. Phylogenet. Evol.">
        <title>Genome-scale phylogeny and comparative genomics of the fungal order Sordariales.</title>
        <authorList>
            <person name="Hensen N."/>
            <person name="Bonometti L."/>
            <person name="Westerberg I."/>
            <person name="Brannstrom I.O."/>
            <person name="Guillou S."/>
            <person name="Cros-Aarteil S."/>
            <person name="Calhoun S."/>
            <person name="Haridas S."/>
            <person name="Kuo A."/>
            <person name="Mondo S."/>
            <person name="Pangilinan J."/>
            <person name="Riley R."/>
            <person name="LaButti K."/>
            <person name="Andreopoulos B."/>
            <person name="Lipzen A."/>
            <person name="Chen C."/>
            <person name="Yan M."/>
            <person name="Daum C."/>
            <person name="Ng V."/>
            <person name="Clum A."/>
            <person name="Steindorff A."/>
            <person name="Ohm R.A."/>
            <person name="Martin F."/>
            <person name="Silar P."/>
            <person name="Natvig D.O."/>
            <person name="Lalanne C."/>
            <person name="Gautier V."/>
            <person name="Ament-Velasquez S.L."/>
            <person name="Kruys A."/>
            <person name="Hutchinson M.I."/>
            <person name="Powell A.J."/>
            <person name="Barry K."/>
            <person name="Miller A.N."/>
            <person name="Grigoriev I.V."/>
            <person name="Debuchy R."/>
            <person name="Gladieux P."/>
            <person name="Hiltunen Thoren M."/>
            <person name="Johannesson H."/>
        </authorList>
    </citation>
    <scope>NUCLEOTIDE SEQUENCE</scope>
    <source>
        <strain evidence="7">CBS 168.71</strain>
    </source>
</reference>
<dbReference type="GO" id="GO:0006633">
    <property type="term" value="P:fatty acid biosynthetic process"/>
    <property type="evidence" value="ECO:0007669"/>
    <property type="project" value="TreeGrafter"/>
</dbReference>
<dbReference type="Proteomes" id="UP001278766">
    <property type="component" value="Unassembled WGS sequence"/>
</dbReference>
<dbReference type="SUPFAM" id="SSF51735">
    <property type="entry name" value="NAD(P)-binding Rossmann-fold domains"/>
    <property type="match status" value="1"/>
</dbReference>
<proteinExistence type="predicted"/>
<dbReference type="Gene3D" id="3.40.50.720">
    <property type="entry name" value="NAD(P)-binding Rossmann-like Domain"/>
    <property type="match status" value="1"/>
</dbReference>
<dbReference type="RefSeq" id="XP_062655907.1">
    <property type="nucleotide sequence ID" value="XM_062799678.1"/>
</dbReference>
<dbReference type="PANTHER" id="PTHR43775">
    <property type="entry name" value="FATTY ACID SYNTHASE"/>
    <property type="match status" value="1"/>
</dbReference>
<dbReference type="InterPro" id="IPR050091">
    <property type="entry name" value="PKS_NRPS_Biosynth_Enz"/>
</dbReference>
<feature type="region of interest" description="Disordered" evidence="5">
    <location>
        <begin position="307"/>
        <end position="341"/>
    </location>
</feature>
<feature type="domain" description="Carrier" evidence="6">
    <location>
        <begin position="225"/>
        <end position="304"/>
    </location>
</feature>
<protein>
    <submittedName>
        <fullName evidence="7">KR domain-containing protein</fullName>
    </submittedName>
</protein>
<evidence type="ECO:0000256" key="3">
    <source>
        <dbReference type="ARBA" id="ARBA00022679"/>
    </source>
</evidence>
<dbReference type="EMBL" id="JAUEPN010000007">
    <property type="protein sequence ID" value="KAK3292393.1"/>
    <property type="molecule type" value="Genomic_DNA"/>
</dbReference>
<keyword evidence="4" id="KW-0560">Oxidoreductase</keyword>
<gene>
    <name evidence="7" type="ORF">B0H64DRAFT_227824</name>
</gene>
<dbReference type="InterPro" id="IPR013968">
    <property type="entry name" value="PKS_KR"/>
</dbReference>
<evidence type="ECO:0000256" key="4">
    <source>
        <dbReference type="ARBA" id="ARBA00023002"/>
    </source>
</evidence>
<dbReference type="SMART" id="SM00822">
    <property type="entry name" value="PKS_KR"/>
    <property type="match status" value="1"/>
</dbReference>
<organism evidence="7 8">
    <name type="scientific">Chaetomium fimeti</name>
    <dbReference type="NCBI Taxonomy" id="1854472"/>
    <lineage>
        <taxon>Eukaryota</taxon>
        <taxon>Fungi</taxon>
        <taxon>Dikarya</taxon>
        <taxon>Ascomycota</taxon>
        <taxon>Pezizomycotina</taxon>
        <taxon>Sordariomycetes</taxon>
        <taxon>Sordariomycetidae</taxon>
        <taxon>Sordariales</taxon>
        <taxon>Chaetomiaceae</taxon>
        <taxon>Chaetomium</taxon>
    </lineage>
</organism>
<dbReference type="PROSITE" id="PS50075">
    <property type="entry name" value="CARRIER"/>
    <property type="match status" value="1"/>
</dbReference>
<dbReference type="GO" id="GO:0016491">
    <property type="term" value="F:oxidoreductase activity"/>
    <property type="evidence" value="ECO:0007669"/>
    <property type="project" value="UniProtKB-KW"/>
</dbReference>
<dbReference type="GO" id="GO:0004312">
    <property type="term" value="F:fatty acid synthase activity"/>
    <property type="evidence" value="ECO:0007669"/>
    <property type="project" value="TreeGrafter"/>
</dbReference>
<keyword evidence="2" id="KW-0597">Phosphoprotein</keyword>
<evidence type="ECO:0000313" key="7">
    <source>
        <dbReference type="EMBL" id="KAK3292393.1"/>
    </source>
</evidence>